<feature type="compositionally biased region" description="Basic and acidic residues" evidence="2">
    <location>
        <begin position="683"/>
        <end position="693"/>
    </location>
</feature>
<feature type="compositionally biased region" description="Low complexity" evidence="2">
    <location>
        <begin position="450"/>
        <end position="464"/>
    </location>
</feature>
<dbReference type="EMBL" id="JAZHXI010000002">
    <property type="protein sequence ID" value="KAL2074139.1"/>
    <property type="molecule type" value="Genomic_DNA"/>
</dbReference>
<proteinExistence type="predicted"/>
<accession>A0ABR4CW24</accession>
<evidence type="ECO:0000256" key="1">
    <source>
        <dbReference type="SAM" id="Coils"/>
    </source>
</evidence>
<feature type="compositionally biased region" description="Basic and acidic residues" evidence="2">
    <location>
        <begin position="658"/>
        <end position="676"/>
    </location>
</feature>
<feature type="compositionally biased region" description="Polar residues" evidence="2">
    <location>
        <begin position="488"/>
        <end position="497"/>
    </location>
</feature>
<feature type="compositionally biased region" description="Low complexity" evidence="2">
    <location>
        <begin position="643"/>
        <end position="654"/>
    </location>
</feature>
<comment type="caution">
    <text evidence="3">The sequence shown here is derived from an EMBL/GenBank/DDBJ whole genome shotgun (WGS) entry which is preliminary data.</text>
</comment>
<protein>
    <submittedName>
        <fullName evidence="3">Uncharacterized protein</fullName>
    </submittedName>
</protein>
<feature type="region of interest" description="Disordered" evidence="2">
    <location>
        <begin position="341"/>
        <end position="410"/>
    </location>
</feature>
<sequence>MPTHRGIKISIVSQLELKLHPEFPHPESSQFTYRSPDLRKGAAKFTDWTPPSASSQSKADRLLGRQSVVSVYIPSIPATRFWIKYNIVEAAATHSEWFYFKLFMNGRLITSWGTNAKTKPSGQVMRGLFEPSRRWEFKHDGQVFQNMGTEARPFIFAHEADDLSAANDGGLIEVMVFRARGRKRRLQKPTDFKNQEGYGIIMPSGGLLEKPQEAKFYDWHLKDPKDSPFVTFKFHYRSWDSLKSLQLIPDNHPRTLLPASPSVLSLNGASQDLHTKLEDMDEEEKEKEEEVIAHIKRSMSSMILTSDPWMTSVFDDSPERATSRRDAGSAFVVPPEVSPLFSRRRSTAEVPTSKVSSAVIDKPASPQDGWKGYLDRPLPEVPSRNSSLRRQQSTRTSKHTRTSSGNSHAPSIAASLLQYLDRDSPSPEPELGVAEVVEVKTSPIIPFPSPTISSPTTPSIDQTIFPDPSIDPAKTQRRQGIASPPPNTLFSMTNITIRKTRRSPPKRLSAQAQLQQDQDFYSPSPSYSPCPAPSRPSLQAPAFDSFPSLSESDLYVENENENENEQPTLDTSQNTTAISESEWMCRTPSPVKAPRFGSVQQLWSPGLEKRASRDTSISMMGMEAVQEKKVGIENTKQNVLVSARSVRSRSGSAGSRKKREEGWYGRSRSREGHSTDEDVFEDEGMKRMEGNWI</sequence>
<gene>
    <name evidence="3" type="ORF">VTL71DRAFT_7917</name>
</gene>
<feature type="region of interest" description="Disordered" evidence="2">
    <location>
        <begin position="444"/>
        <end position="546"/>
    </location>
</feature>
<feature type="compositionally biased region" description="Low complexity" evidence="2">
    <location>
        <begin position="383"/>
        <end position="395"/>
    </location>
</feature>
<evidence type="ECO:0000313" key="3">
    <source>
        <dbReference type="EMBL" id="KAL2074139.1"/>
    </source>
</evidence>
<evidence type="ECO:0000313" key="4">
    <source>
        <dbReference type="Proteomes" id="UP001595075"/>
    </source>
</evidence>
<evidence type="ECO:0000256" key="2">
    <source>
        <dbReference type="SAM" id="MobiDB-lite"/>
    </source>
</evidence>
<keyword evidence="4" id="KW-1185">Reference proteome</keyword>
<feature type="region of interest" description="Disordered" evidence="2">
    <location>
        <begin position="643"/>
        <end position="693"/>
    </location>
</feature>
<organism evidence="3 4">
    <name type="scientific">Oculimacula yallundae</name>
    <dbReference type="NCBI Taxonomy" id="86028"/>
    <lineage>
        <taxon>Eukaryota</taxon>
        <taxon>Fungi</taxon>
        <taxon>Dikarya</taxon>
        <taxon>Ascomycota</taxon>
        <taxon>Pezizomycotina</taxon>
        <taxon>Leotiomycetes</taxon>
        <taxon>Helotiales</taxon>
        <taxon>Ploettnerulaceae</taxon>
        <taxon>Oculimacula</taxon>
    </lineage>
</organism>
<name>A0ABR4CW24_9HELO</name>
<feature type="coiled-coil region" evidence="1">
    <location>
        <begin position="266"/>
        <end position="297"/>
    </location>
</feature>
<feature type="compositionally biased region" description="Low complexity" evidence="2">
    <location>
        <begin position="508"/>
        <end position="525"/>
    </location>
</feature>
<keyword evidence="1" id="KW-0175">Coiled coil</keyword>
<reference evidence="3 4" key="1">
    <citation type="journal article" date="2024" name="Commun. Biol.">
        <title>Comparative genomic analysis of thermophilic fungi reveals convergent evolutionary adaptations and gene losses.</title>
        <authorList>
            <person name="Steindorff A.S."/>
            <person name="Aguilar-Pontes M.V."/>
            <person name="Robinson A.J."/>
            <person name="Andreopoulos B."/>
            <person name="LaButti K."/>
            <person name="Kuo A."/>
            <person name="Mondo S."/>
            <person name="Riley R."/>
            <person name="Otillar R."/>
            <person name="Haridas S."/>
            <person name="Lipzen A."/>
            <person name="Grimwood J."/>
            <person name="Schmutz J."/>
            <person name="Clum A."/>
            <person name="Reid I.D."/>
            <person name="Moisan M.C."/>
            <person name="Butler G."/>
            <person name="Nguyen T.T.M."/>
            <person name="Dewar K."/>
            <person name="Conant G."/>
            <person name="Drula E."/>
            <person name="Henrissat B."/>
            <person name="Hansel C."/>
            <person name="Singer S."/>
            <person name="Hutchinson M.I."/>
            <person name="de Vries R.P."/>
            <person name="Natvig D.O."/>
            <person name="Powell A.J."/>
            <person name="Tsang A."/>
            <person name="Grigoriev I.V."/>
        </authorList>
    </citation>
    <scope>NUCLEOTIDE SEQUENCE [LARGE SCALE GENOMIC DNA]</scope>
    <source>
        <strain evidence="3 4">CBS 494.80</strain>
    </source>
</reference>
<dbReference type="Proteomes" id="UP001595075">
    <property type="component" value="Unassembled WGS sequence"/>
</dbReference>